<keyword evidence="2" id="KW-1185">Reference proteome</keyword>
<proteinExistence type="predicted"/>
<name>A0A097IEN3_9CORY</name>
<evidence type="ECO:0000313" key="1">
    <source>
        <dbReference type="EMBL" id="AIT60591.1"/>
    </source>
</evidence>
<dbReference type="AlphaFoldDB" id="A0A097IEN3"/>
<dbReference type="EMBL" id="CP006764">
    <property type="protein sequence ID" value="AIT60591.1"/>
    <property type="molecule type" value="Genomic_DNA"/>
</dbReference>
<reference evidence="1 2" key="1">
    <citation type="submission" date="2013-09" db="EMBL/GenBank/DDBJ databases">
        <title>Complete genome sequence of Corynebacterium doosanense CAU 212(T) (=DSM 45436(T)), isolated from activated sludge.</title>
        <authorList>
            <person name="Schaffert L."/>
            <person name="Albersmeier A."/>
            <person name="Kalinowski J."/>
            <person name="Ruckert C."/>
        </authorList>
    </citation>
    <scope>NUCLEOTIDE SEQUENCE [LARGE SCALE GENOMIC DNA]</scope>
    <source>
        <strain evidence="1 2">CAU 212</strain>
    </source>
</reference>
<sequence length="410" mass="43128">MDPMYLPHPETLDDIITDGLIEQAAYDTDFRSVTGVEFNGISPTGDEPDVPVEVRLYPAGTTRAGTRVARVAGGTWTWLTSRTGGFAIAELHGPQPASDRLLRAARTLWGNGPGLLVAHDDGTSSVVVLSPTAPVPLERALAAGLPAPRRALASVAATRGVNVRESADTVEFENGPRLLLSDDVAVDVGTGVNLVDLRADAALVSAEHQLLLDGTFPGAHIDLDVNSATARITSPDRQLVAGAQVLATIENDQWRWAWSDERVSHSPAARAAAAVHAFGEAHTLPLFTTGILPAGLAQRQGLIDAAKAATGIWTHTFVHLPGATSVVLLDHEQLRLPPATEAAILATLSAPVDPSLNLYRAVGAYAAFRGLQISGEDLFAPDTRRPLHVRVEDGKISSGPRGIPGDPGAR</sequence>
<dbReference type="eggNOG" id="ENOG50328JT">
    <property type="taxonomic scope" value="Bacteria"/>
</dbReference>
<dbReference type="KEGG" id="cdo:CDOO_04500"/>
<dbReference type="InterPro" id="IPR049249">
    <property type="entry name" value="DUF6882"/>
</dbReference>
<gene>
    <name evidence="1" type="ORF">CDOO_04500</name>
</gene>
<dbReference type="Pfam" id="PF21813">
    <property type="entry name" value="DUF6882"/>
    <property type="match status" value="1"/>
</dbReference>
<dbReference type="HOGENOM" id="CLU_056145_0_0_11"/>
<organism evidence="1 2">
    <name type="scientific">Corynebacterium doosanense CAU 212 = DSM 45436</name>
    <dbReference type="NCBI Taxonomy" id="558173"/>
    <lineage>
        <taxon>Bacteria</taxon>
        <taxon>Bacillati</taxon>
        <taxon>Actinomycetota</taxon>
        <taxon>Actinomycetes</taxon>
        <taxon>Mycobacteriales</taxon>
        <taxon>Corynebacteriaceae</taxon>
        <taxon>Corynebacterium</taxon>
    </lineage>
</organism>
<evidence type="ECO:0000313" key="2">
    <source>
        <dbReference type="Proteomes" id="UP000029914"/>
    </source>
</evidence>
<protein>
    <submittedName>
        <fullName evidence="1">Uncharacterized protein</fullName>
    </submittedName>
</protein>
<accession>A0A097IEN3</accession>
<dbReference type="Proteomes" id="UP000029914">
    <property type="component" value="Chromosome"/>
</dbReference>
<dbReference type="STRING" id="558173.CDOO_04500"/>